<dbReference type="AlphaFoldDB" id="A0A2G1QLG7"/>
<keyword evidence="3" id="KW-0558">Oxidation</keyword>
<keyword evidence="8" id="KW-1185">Reference proteome</keyword>
<dbReference type="InterPro" id="IPR016163">
    <property type="entry name" value="Ald_DH_C"/>
</dbReference>
<dbReference type="RefSeq" id="WP_099306957.1">
    <property type="nucleotide sequence ID" value="NZ_PDVP01000008.1"/>
</dbReference>
<feature type="active site" evidence="4">
    <location>
        <position position="255"/>
    </location>
</feature>
<dbReference type="InterPro" id="IPR029510">
    <property type="entry name" value="Ald_DH_CS_GLU"/>
</dbReference>
<dbReference type="OrthoDB" id="9772584at2"/>
<evidence type="ECO:0000256" key="1">
    <source>
        <dbReference type="ARBA" id="ARBA00009986"/>
    </source>
</evidence>
<protein>
    <submittedName>
        <fullName evidence="7">Aldehyde dehydrogenase</fullName>
    </submittedName>
</protein>
<dbReference type="GO" id="GO:0016620">
    <property type="term" value="F:oxidoreductase activity, acting on the aldehyde or oxo group of donors, NAD or NADP as acceptor"/>
    <property type="evidence" value="ECO:0007669"/>
    <property type="project" value="InterPro"/>
</dbReference>
<accession>A0A2G1QLG7</accession>
<gene>
    <name evidence="7" type="ORF">CSC94_13870</name>
</gene>
<keyword evidence="2 5" id="KW-0560">Oxidoreductase</keyword>
<dbReference type="Gene3D" id="3.40.309.10">
    <property type="entry name" value="Aldehyde Dehydrogenase, Chain A, domain 2"/>
    <property type="match status" value="1"/>
</dbReference>
<dbReference type="FunFam" id="3.40.309.10:FF:000012">
    <property type="entry name" value="Betaine aldehyde dehydrogenase"/>
    <property type="match status" value="1"/>
</dbReference>
<dbReference type="Proteomes" id="UP000221168">
    <property type="component" value="Unassembled WGS sequence"/>
</dbReference>
<dbReference type="PROSITE" id="PS00687">
    <property type="entry name" value="ALDEHYDE_DEHYDR_GLU"/>
    <property type="match status" value="1"/>
</dbReference>
<dbReference type="InterPro" id="IPR016161">
    <property type="entry name" value="Ald_DH/histidinol_DH"/>
</dbReference>
<reference evidence="7 8" key="1">
    <citation type="submission" date="2017-10" db="EMBL/GenBank/DDBJ databases">
        <title>Sedimentibacterium mangrovi gen. nov., sp. nov., a novel member of family Phyllobacteriacea isolated from mangrove sediment.</title>
        <authorList>
            <person name="Liao H."/>
            <person name="Tian Y."/>
        </authorList>
    </citation>
    <scope>NUCLEOTIDE SEQUENCE [LARGE SCALE GENOMIC DNA]</scope>
    <source>
        <strain evidence="7 8">X9-2-2</strain>
    </source>
</reference>
<dbReference type="InterPro" id="IPR016162">
    <property type="entry name" value="Ald_DH_N"/>
</dbReference>
<evidence type="ECO:0000313" key="8">
    <source>
        <dbReference type="Proteomes" id="UP000221168"/>
    </source>
</evidence>
<dbReference type="PANTHER" id="PTHR11699">
    <property type="entry name" value="ALDEHYDE DEHYDROGENASE-RELATED"/>
    <property type="match status" value="1"/>
</dbReference>
<organism evidence="7 8">
    <name type="scientific">Zhengella mangrovi</name>
    <dbReference type="NCBI Taxonomy" id="1982044"/>
    <lineage>
        <taxon>Bacteria</taxon>
        <taxon>Pseudomonadati</taxon>
        <taxon>Pseudomonadota</taxon>
        <taxon>Alphaproteobacteria</taxon>
        <taxon>Hyphomicrobiales</taxon>
        <taxon>Notoacmeibacteraceae</taxon>
        <taxon>Zhengella</taxon>
    </lineage>
</organism>
<dbReference type="FunFam" id="3.40.605.10:FF:000007">
    <property type="entry name" value="NAD/NADP-dependent betaine aldehyde dehydrogenase"/>
    <property type="match status" value="1"/>
</dbReference>
<proteinExistence type="inferred from homology"/>
<dbReference type="InterPro" id="IPR015590">
    <property type="entry name" value="Aldehyde_DH_dom"/>
</dbReference>
<sequence>MSIQPCALPENLLYIAGTWRKGQGAPIESRFSADGSLNRVIDGASREDGFAAIEAAVAAQADPAWRDLKPHQRARYLYRIADGIEASADRIAWIQSRDTGKTLRETGALAASAAGTFRYYAGVCETFDSDMTAQRGDALTLSLHEPLGAVAAITPWNSPIASDAQKIAPALAAGNAVILKPASWSPLVALELARIVDDSGLPKGLFSVLPGSGAEIGNLLVEHPAISRVSFTGGTATGRRIALKAAEKLMPVSLELGGKSPTIVFADCDVDLAIAGILFGIFSSSGQSCIAGSRLFVERPIFDAFVARLVEATEGLVTGHPHDPATQVAPLVHPDHRASVEDFVARAVADGGRVLTGGKRPDDPALAEGAYYLPTIITGLPNDAELCREEVFGPVLAVLPFDDEADVIAQGNDNQYGLACGIWTRDFPKGWRVAQAIQAGTVWINTYKQFSISTPFGGDKESGIGREKGRAGMLAYMRQKSLYQDLTGQPHPWARWPGA</sequence>
<evidence type="ECO:0000259" key="6">
    <source>
        <dbReference type="Pfam" id="PF00171"/>
    </source>
</evidence>
<dbReference type="InterPro" id="IPR016160">
    <property type="entry name" value="Ald_DH_CS_CYS"/>
</dbReference>
<name>A0A2G1QLG7_9HYPH</name>
<dbReference type="SUPFAM" id="SSF53720">
    <property type="entry name" value="ALDH-like"/>
    <property type="match status" value="1"/>
</dbReference>
<evidence type="ECO:0000313" key="7">
    <source>
        <dbReference type="EMBL" id="PHP66377.1"/>
    </source>
</evidence>
<evidence type="ECO:0000256" key="5">
    <source>
        <dbReference type="RuleBase" id="RU003345"/>
    </source>
</evidence>
<dbReference type="CDD" id="cd07114">
    <property type="entry name" value="ALDH_DhaS"/>
    <property type="match status" value="1"/>
</dbReference>
<comment type="caution">
    <text evidence="7">The sequence shown here is derived from an EMBL/GenBank/DDBJ whole genome shotgun (WGS) entry which is preliminary data.</text>
</comment>
<evidence type="ECO:0000256" key="3">
    <source>
        <dbReference type="ARBA" id="ARBA00023097"/>
    </source>
</evidence>
<dbReference type="EMBL" id="PDVP01000008">
    <property type="protein sequence ID" value="PHP66377.1"/>
    <property type="molecule type" value="Genomic_DNA"/>
</dbReference>
<dbReference type="Gene3D" id="3.40.605.10">
    <property type="entry name" value="Aldehyde Dehydrogenase, Chain A, domain 1"/>
    <property type="match status" value="1"/>
</dbReference>
<dbReference type="Pfam" id="PF00171">
    <property type="entry name" value="Aldedh"/>
    <property type="match status" value="1"/>
</dbReference>
<evidence type="ECO:0000256" key="2">
    <source>
        <dbReference type="ARBA" id="ARBA00023002"/>
    </source>
</evidence>
<evidence type="ECO:0000256" key="4">
    <source>
        <dbReference type="PROSITE-ProRule" id="PRU10007"/>
    </source>
</evidence>
<comment type="similarity">
    <text evidence="1 5">Belongs to the aldehyde dehydrogenase family.</text>
</comment>
<feature type="domain" description="Aldehyde dehydrogenase" evidence="6">
    <location>
        <begin position="19"/>
        <end position="481"/>
    </location>
</feature>
<dbReference type="PROSITE" id="PS00070">
    <property type="entry name" value="ALDEHYDE_DEHYDR_CYS"/>
    <property type="match status" value="1"/>
</dbReference>